<dbReference type="AlphaFoldDB" id="A0A165MB38"/>
<comment type="caution">
    <text evidence="1">The sequence shown here is derived from an EMBL/GenBank/DDBJ whole genome shotgun (WGS) entry which is preliminary data.</text>
</comment>
<sequence length="112" mass="12648">MIGKARWRWKKLKISMSHQPASATIGHPPDLLNSGATLEEIIHKVRGREKADTLPRYVERTRPPGLACEASTKPSVGLCHIFFRHCEERSDVAIHLAELTHGILRYARNDAE</sequence>
<dbReference type="EMBL" id="LVWG01000015">
    <property type="protein sequence ID" value="KZK75033.1"/>
    <property type="molecule type" value="Genomic_DNA"/>
</dbReference>
<evidence type="ECO:0000313" key="1">
    <source>
        <dbReference type="EMBL" id="KZK75033.1"/>
    </source>
</evidence>
<organism evidence="1 2">
    <name type="scientific">Pelodictyon luteolum</name>
    <dbReference type="NCBI Taxonomy" id="1100"/>
    <lineage>
        <taxon>Bacteria</taxon>
        <taxon>Pseudomonadati</taxon>
        <taxon>Chlorobiota</taxon>
        <taxon>Chlorobiia</taxon>
        <taxon>Chlorobiales</taxon>
        <taxon>Chlorobiaceae</taxon>
        <taxon>Chlorobium/Pelodictyon group</taxon>
        <taxon>Pelodictyon</taxon>
    </lineage>
</organism>
<protein>
    <submittedName>
        <fullName evidence="1">Uncharacterized protein</fullName>
    </submittedName>
</protein>
<accession>A0A165MB38</accession>
<proteinExistence type="predicted"/>
<name>A0A165MB38_PELLU</name>
<reference evidence="1 2" key="1">
    <citation type="submission" date="2016-03" db="EMBL/GenBank/DDBJ databases">
        <title>Speciation and ecological success in dimly lit waters: horizontal gene transfer in a green sulfur bacteria bloom unveiled by metagenomic assembly.</title>
        <authorList>
            <person name="Llorens-Mares T."/>
            <person name="Liu Z."/>
            <person name="Allen L.Z."/>
            <person name="Rusch D.B."/>
            <person name="Craig M.T."/>
            <person name="Dupont C.L."/>
            <person name="Bryant D.A."/>
            <person name="Casamayor E.O."/>
        </authorList>
    </citation>
    <scope>NUCLEOTIDE SEQUENCE [LARGE SCALE GENOMIC DNA]</scope>
    <source>
        <strain evidence="1">CIII</strain>
    </source>
</reference>
<dbReference type="Proteomes" id="UP000076481">
    <property type="component" value="Unassembled WGS sequence"/>
</dbReference>
<gene>
    <name evidence="1" type="ORF">A3K90_08935</name>
</gene>
<evidence type="ECO:0000313" key="2">
    <source>
        <dbReference type="Proteomes" id="UP000076481"/>
    </source>
</evidence>